<dbReference type="RefSeq" id="WP_183899029.1">
    <property type="nucleotide sequence ID" value="NZ_JACIDW010000002.1"/>
</dbReference>
<dbReference type="InterPro" id="IPR029787">
    <property type="entry name" value="Nucleotide_cyclase"/>
</dbReference>
<evidence type="ECO:0000256" key="1">
    <source>
        <dbReference type="SAM" id="Coils"/>
    </source>
</evidence>
<name>A0A7W6CQU2_9HYPH</name>
<dbReference type="InterPro" id="IPR001054">
    <property type="entry name" value="A/G_cyclase"/>
</dbReference>
<dbReference type="PANTHER" id="PTHR43081">
    <property type="entry name" value="ADENYLATE CYCLASE, TERMINAL-DIFFERENTIATION SPECIFIC-RELATED"/>
    <property type="match status" value="1"/>
</dbReference>
<dbReference type="GO" id="GO:0004016">
    <property type="term" value="F:adenylate cyclase activity"/>
    <property type="evidence" value="ECO:0007669"/>
    <property type="project" value="UniProtKB-EC"/>
</dbReference>
<feature type="domain" description="Guanylate cyclase" evidence="2">
    <location>
        <begin position="229"/>
        <end position="359"/>
    </location>
</feature>
<dbReference type="PANTHER" id="PTHR43081:SF11">
    <property type="entry name" value="BLR2264 PROTEIN"/>
    <property type="match status" value="1"/>
</dbReference>
<evidence type="ECO:0000259" key="2">
    <source>
        <dbReference type="PROSITE" id="PS50125"/>
    </source>
</evidence>
<dbReference type="CDD" id="cd07302">
    <property type="entry name" value="CHD"/>
    <property type="match status" value="1"/>
</dbReference>
<dbReference type="EC" id="4.6.1.1" evidence="3"/>
<comment type="caution">
    <text evidence="3">The sequence shown here is derived from an EMBL/GenBank/DDBJ whole genome shotgun (WGS) entry which is preliminary data.</text>
</comment>
<keyword evidence="1" id="KW-0175">Coiled coil</keyword>
<gene>
    <name evidence="3" type="ORF">GGQ67_000932</name>
</gene>
<reference evidence="3 4" key="1">
    <citation type="submission" date="2020-08" db="EMBL/GenBank/DDBJ databases">
        <title>Genomic Encyclopedia of Type Strains, Phase IV (KMG-IV): sequencing the most valuable type-strain genomes for metagenomic binning, comparative biology and taxonomic classification.</title>
        <authorList>
            <person name="Goeker M."/>
        </authorList>
    </citation>
    <scope>NUCLEOTIDE SEQUENCE [LARGE SCALE GENOMIC DNA]</scope>
    <source>
        <strain evidence="3 4">DSM 26575</strain>
    </source>
</reference>
<dbReference type="Proteomes" id="UP000582090">
    <property type="component" value="Unassembled WGS sequence"/>
</dbReference>
<keyword evidence="3" id="KW-0456">Lyase</keyword>
<dbReference type="AlphaFoldDB" id="A0A7W6CQU2"/>
<evidence type="ECO:0000313" key="3">
    <source>
        <dbReference type="EMBL" id="MBB3963307.1"/>
    </source>
</evidence>
<dbReference type="InterPro" id="IPR050697">
    <property type="entry name" value="Adenylyl/Guanylyl_Cyclase_3/4"/>
</dbReference>
<dbReference type="Pfam" id="PF00211">
    <property type="entry name" value="Guanylate_cyc"/>
    <property type="match status" value="1"/>
</dbReference>
<protein>
    <submittedName>
        <fullName evidence="3">Adenylate cyclase</fullName>
        <ecNumber evidence="3">4.6.1.1</ecNumber>
    </submittedName>
</protein>
<dbReference type="Gene3D" id="3.30.70.1230">
    <property type="entry name" value="Nucleotide cyclase"/>
    <property type="match status" value="1"/>
</dbReference>
<dbReference type="GO" id="GO:0006171">
    <property type="term" value="P:cAMP biosynthetic process"/>
    <property type="evidence" value="ECO:0007669"/>
    <property type="project" value="TreeGrafter"/>
</dbReference>
<dbReference type="EMBL" id="JACIDW010000002">
    <property type="protein sequence ID" value="MBB3963307.1"/>
    <property type="molecule type" value="Genomic_DNA"/>
</dbReference>
<evidence type="ECO:0000313" key="4">
    <source>
        <dbReference type="Proteomes" id="UP000582090"/>
    </source>
</evidence>
<keyword evidence="4" id="KW-1185">Reference proteome</keyword>
<dbReference type="SMART" id="SM00044">
    <property type="entry name" value="CYCc"/>
    <property type="match status" value="1"/>
</dbReference>
<dbReference type="GO" id="GO:0035556">
    <property type="term" value="P:intracellular signal transduction"/>
    <property type="evidence" value="ECO:0007669"/>
    <property type="project" value="InterPro"/>
</dbReference>
<organism evidence="3 4">
    <name type="scientific">Rhizobium metallidurans</name>
    <dbReference type="NCBI Taxonomy" id="1265931"/>
    <lineage>
        <taxon>Bacteria</taxon>
        <taxon>Pseudomonadati</taxon>
        <taxon>Pseudomonadota</taxon>
        <taxon>Alphaproteobacteria</taxon>
        <taxon>Hyphomicrobiales</taxon>
        <taxon>Rhizobiaceae</taxon>
        <taxon>Rhizobium/Agrobacterium group</taxon>
        <taxon>Rhizobium</taxon>
    </lineage>
</organism>
<sequence>MQSLSNPAPEPSELSVGQWPRHRTTSLDWLVNETRNERYIDNLLVQLCDRLRDEGIPVSRATMHFRTHHPQWLGARLLWRTGMTEAKITTFDYGTENTPQFLRSPVNEIFSGATEVRKDIEALRPGDGHAEFYDDLKREGVTEYIAWPMEHTLGKRHIVTFASDRPGGFLEEHVNYLKDLLPALTLVTEIRLKNIMARTLLQTYVGPHASEQILAGATTRGSGATVEAAILICDLRDFTTISDHWPRDDVIELLNGYFDAMSEPIEKHGGEILKFMGDGMLAIFPLSNPEACENLLQAIKTAEALMVELNAENKRKGREVLRYGIGVHVGEVMYGNIGSRRRLDFTVIGPAVNVASRLESLTKEIKRPVLLSRAFVEMAGQEDEMDSLGAFPLRGLGEPVDVFAFPLK</sequence>
<dbReference type="PROSITE" id="PS50125">
    <property type="entry name" value="GUANYLATE_CYCLASE_2"/>
    <property type="match status" value="1"/>
</dbReference>
<proteinExistence type="predicted"/>
<feature type="coiled-coil region" evidence="1">
    <location>
        <begin position="292"/>
        <end position="319"/>
    </location>
</feature>
<accession>A0A7W6CQU2</accession>
<dbReference type="SUPFAM" id="SSF55073">
    <property type="entry name" value="Nucleotide cyclase"/>
    <property type="match status" value="1"/>
</dbReference>